<dbReference type="Proteomes" id="UP000315628">
    <property type="component" value="Unassembled WGS sequence"/>
</dbReference>
<evidence type="ECO:0000313" key="2">
    <source>
        <dbReference type="EMBL" id="TWD14743.1"/>
    </source>
</evidence>
<feature type="transmembrane region" description="Helical" evidence="1">
    <location>
        <begin position="208"/>
        <end position="233"/>
    </location>
</feature>
<dbReference type="EMBL" id="VIUW01000003">
    <property type="protein sequence ID" value="TWD14743.1"/>
    <property type="molecule type" value="Genomic_DNA"/>
</dbReference>
<feature type="transmembrane region" description="Helical" evidence="1">
    <location>
        <begin position="56"/>
        <end position="78"/>
    </location>
</feature>
<feature type="transmembrane region" description="Helical" evidence="1">
    <location>
        <begin position="124"/>
        <end position="145"/>
    </location>
</feature>
<feature type="transmembrane region" description="Helical" evidence="1">
    <location>
        <begin position="417"/>
        <end position="438"/>
    </location>
</feature>
<gene>
    <name evidence="2" type="ORF">FB557_2168</name>
</gene>
<feature type="transmembrane region" description="Helical" evidence="1">
    <location>
        <begin position="253"/>
        <end position="271"/>
    </location>
</feature>
<organism evidence="2 3">
    <name type="scientific">Marihabitans asiaticum</name>
    <dbReference type="NCBI Taxonomy" id="415218"/>
    <lineage>
        <taxon>Bacteria</taxon>
        <taxon>Bacillati</taxon>
        <taxon>Actinomycetota</taxon>
        <taxon>Actinomycetes</taxon>
        <taxon>Micrococcales</taxon>
        <taxon>Intrasporangiaceae</taxon>
        <taxon>Marihabitans</taxon>
    </lineage>
</organism>
<proteinExistence type="predicted"/>
<feature type="transmembrane region" description="Helical" evidence="1">
    <location>
        <begin position="386"/>
        <end position="405"/>
    </location>
</feature>
<feature type="transmembrane region" description="Helical" evidence="1">
    <location>
        <begin position="152"/>
        <end position="173"/>
    </location>
</feature>
<comment type="caution">
    <text evidence="2">The sequence shown here is derived from an EMBL/GenBank/DDBJ whole genome shotgun (WGS) entry which is preliminary data.</text>
</comment>
<name>A0A560WAS8_9MICO</name>
<keyword evidence="3" id="KW-1185">Reference proteome</keyword>
<accession>A0A560WAS8</accession>
<sequence>MGHIRGATTSTFANASRRDIVPAVSTPRGEGAKTIGQRLDAAVDWARSRGGANRPALLVVGLHLILVAWLVVPGGLFIDDFRAQAYAAGRGPWPFIIESNRTHLAPGPRTVDWLMAHGAPLEHWPAVVLTLLIAATLATSVWLLINELTTRRLGAVAGTVILLTSAGFAPSTAWFRQSLTTHAALALGVFATWATIRGVREENRRLALLPVVLLPLAYCFSERAVLFTLVIAWVHLVHGRGAISERLRTSLPVALPLAGFTAAFLGVYAAGDFDTLDKGDPSVGHFLASTGRSLFKNEIPALLGGPLRWQVENGAYSSAQTPTGFAAATCLGLLLVVLWRARDRSARRRIAHVAAPAGIFVLAVYVLIYFGRISRGATDIVDDLRLYPDVLVALGVTLAVVLDTIPAPTRAWRRTAAASVACVVGLSLFSWVSFGLRWHTNPSTSYVEALRSGLERDPSTPVLPAAVPDSIVPWWVQPDFSTEPLIALLSPETPTAVAREDSRVVSPSGKPVPGHLTALMSSEKSEQLCAAVSVDGQAIVRLPGAQGYFRGSLVRVGALVGDATDIELGVLTDQGEIIMTETVRPITVRRGPHTLIAPVPRDARVRAVVVRQSDSEVNVCLTSGSVTLPKESR</sequence>
<evidence type="ECO:0000256" key="1">
    <source>
        <dbReference type="SAM" id="Phobius"/>
    </source>
</evidence>
<evidence type="ECO:0008006" key="4">
    <source>
        <dbReference type="Google" id="ProtNLM"/>
    </source>
</evidence>
<keyword evidence="1" id="KW-0472">Membrane</keyword>
<dbReference type="AlphaFoldDB" id="A0A560WAS8"/>
<protein>
    <recommendedName>
        <fullName evidence="4">4-amino-4-deoxy-L-arabinose transferase-like glycosyltransferase</fullName>
    </recommendedName>
</protein>
<keyword evidence="1" id="KW-0812">Transmembrane</keyword>
<feature type="transmembrane region" description="Helical" evidence="1">
    <location>
        <begin position="353"/>
        <end position="374"/>
    </location>
</feature>
<evidence type="ECO:0000313" key="3">
    <source>
        <dbReference type="Proteomes" id="UP000315628"/>
    </source>
</evidence>
<feature type="transmembrane region" description="Helical" evidence="1">
    <location>
        <begin position="323"/>
        <end position="341"/>
    </location>
</feature>
<reference evidence="2 3" key="1">
    <citation type="submission" date="2019-06" db="EMBL/GenBank/DDBJ databases">
        <title>Sequencing the genomes of 1000 actinobacteria strains.</title>
        <authorList>
            <person name="Klenk H.-P."/>
        </authorList>
    </citation>
    <scope>NUCLEOTIDE SEQUENCE [LARGE SCALE GENOMIC DNA]</scope>
    <source>
        <strain evidence="2 3">DSM 18935</strain>
    </source>
</reference>
<keyword evidence="1" id="KW-1133">Transmembrane helix</keyword>